<dbReference type="PANTHER" id="PTHR32071:SF122">
    <property type="entry name" value="SIGMA FACTOR"/>
    <property type="match status" value="1"/>
</dbReference>
<evidence type="ECO:0000313" key="7">
    <source>
        <dbReference type="EMBL" id="MDD7963722.1"/>
    </source>
</evidence>
<keyword evidence="3" id="KW-0805">Transcription regulation</keyword>
<keyword evidence="1" id="KW-0547">Nucleotide-binding</keyword>
<dbReference type="Pfam" id="PF02954">
    <property type="entry name" value="HTH_8"/>
    <property type="match status" value="1"/>
</dbReference>
<keyword evidence="2" id="KW-0067">ATP-binding</keyword>
<dbReference type="SUPFAM" id="SSF52540">
    <property type="entry name" value="P-loop containing nucleoside triphosphate hydrolases"/>
    <property type="match status" value="1"/>
</dbReference>
<proteinExistence type="predicted"/>
<evidence type="ECO:0000256" key="1">
    <source>
        <dbReference type="ARBA" id="ARBA00022741"/>
    </source>
</evidence>
<protein>
    <submittedName>
        <fullName evidence="7">Helix-turn-helix domain-containing protein</fullName>
    </submittedName>
</protein>
<feature type="domain" description="Sigma-54 factor interaction" evidence="6">
    <location>
        <begin position="473"/>
        <end position="534"/>
    </location>
</feature>
<dbReference type="Gene3D" id="1.10.8.60">
    <property type="match status" value="1"/>
</dbReference>
<name>A0ABT5SNV8_9PSEU</name>
<evidence type="ECO:0000256" key="3">
    <source>
        <dbReference type="ARBA" id="ARBA00023015"/>
    </source>
</evidence>
<evidence type="ECO:0000256" key="4">
    <source>
        <dbReference type="ARBA" id="ARBA00023163"/>
    </source>
</evidence>
<dbReference type="Proteomes" id="UP001300763">
    <property type="component" value="Unassembled WGS sequence"/>
</dbReference>
<dbReference type="SUPFAM" id="SSF46689">
    <property type="entry name" value="Homeodomain-like"/>
    <property type="match status" value="1"/>
</dbReference>
<keyword evidence="8" id="KW-1185">Reference proteome</keyword>
<accession>A0ABT5SNV8</accession>
<dbReference type="InterPro" id="IPR009057">
    <property type="entry name" value="Homeodomain-like_sf"/>
</dbReference>
<dbReference type="Gene3D" id="3.30.450.40">
    <property type="match status" value="1"/>
</dbReference>
<keyword evidence="4" id="KW-0804">Transcription</keyword>
<dbReference type="InterPro" id="IPR027417">
    <property type="entry name" value="P-loop_NTPase"/>
</dbReference>
<dbReference type="EMBL" id="JAQZAO010000001">
    <property type="protein sequence ID" value="MDD7963722.1"/>
    <property type="molecule type" value="Genomic_DNA"/>
</dbReference>
<organism evidence="7 8">
    <name type="scientific">Actinomycetospora lemnae</name>
    <dbReference type="NCBI Taxonomy" id="3019891"/>
    <lineage>
        <taxon>Bacteria</taxon>
        <taxon>Bacillati</taxon>
        <taxon>Actinomycetota</taxon>
        <taxon>Actinomycetes</taxon>
        <taxon>Pseudonocardiales</taxon>
        <taxon>Pseudonocardiaceae</taxon>
        <taxon>Actinomycetospora</taxon>
    </lineage>
</organism>
<dbReference type="PROSITE" id="PS50045">
    <property type="entry name" value="SIGMA54_INTERACT_4"/>
    <property type="match status" value="1"/>
</dbReference>
<sequence length="603" mass="65049">MGHGEGRVRAVGARPECEATMQRSEGHRPVLSSEQVRRTRRSREALVDEGVLVVPPGRTGVPSLIETSWRRCVGEGVPVDPDHIPYRPTDDVSPALARAAAPVLDRLRDSFADVPVAMVLSDETGRIVVRHAEERRQRTAMDRASAIEGSDFSEQAVGTNGLGTVLVERRPVLVRGPEHYNPRLDNLTCAGTPIVEPWTGRMLGSFSLACALRDVHPLMTVMTSDIGRQIEERLLDEAGERRRRLVRSYLAVDGAADGAFVVDEETVLANRQGLVHTGPDLHPLLWRHLVEHAPHRRTRMTVPLPDGSRDALVEPIREGARTAFSVRLLPERHIERVHAPPAPRPLPAPLHHVPDVDRELQAALRHGEHVAVAGAAGTGKRTVATRVLRRQGAAAPIVVDPAQEVGWRSVVDAALAGGHAVLVRRVHLLGPDDVAHLAALVEAAPNTPVALTLDADGAAPAVLGLVRRLATVVRLPSLAQSRGQLPGLVRAVLADLPEPERATRLAPATWDLLAAWPWPGDVAELRTTVVALARRARGGVVAPADLPAELRAGTRSSGLLERAERDAVVAALRDAGGNRSHAARALGIGRTTLYRKLREFGLD</sequence>
<dbReference type="InterPro" id="IPR029016">
    <property type="entry name" value="GAF-like_dom_sf"/>
</dbReference>
<dbReference type="Gene3D" id="1.10.10.60">
    <property type="entry name" value="Homeodomain-like"/>
    <property type="match status" value="1"/>
</dbReference>
<evidence type="ECO:0000256" key="5">
    <source>
        <dbReference type="SAM" id="MobiDB-lite"/>
    </source>
</evidence>
<dbReference type="RefSeq" id="WP_274198289.1">
    <property type="nucleotide sequence ID" value="NZ_JAQZAO010000001.1"/>
</dbReference>
<dbReference type="InterPro" id="IPR002197">
    <property type="entry name" value="HTH_Fis"/>
</dbReference>
<dbReference type="PANTHER" id="PTHR32071">
    <property type="entry name" value="TRANSCRIPTIONAL REGULATORY PROTEIN"/>
    <property type="match status" value="1"/>
</dbReference>
<dbReference type="InterPro" id="IPR058031">
    <property type="entry name" value="AAA_lid_NorR"/>
</dbReference>
<feature type="region of interest" description="Disordered" evidence="5">
    <location>
        <begin position="19"/>
        <end position="39"/>
    </location>
</feature>
<evidence type="ECO:0000259" key="6">
    <source>
        <dbReference type="PROSITE" id="PS50045"/>
    </source>
</evidence>
<dbReference type="PRINTS" id="PR01590">
    <property type="entry name" value="HTHFIS"/>
</dbReference>
<comment type="caution">
    <text evidence="7">The sequence shown here is derived from an EMBL/GenBank/DDBJ whole genome shotgun (WGS) entry which is preliminary data.</text>
</comment>
<dbReference type="InterPro" id="IPR002078">
    <property type="entry name" value="Sigma_54_int"/>
</dbReference>
<reference evidence="7 8" key="1">
    <citation type="submission" date="2023-02" db="EMBL/GenBank/DDBJ databases">
        <title>Genome sequencing required for Actinomycetospora new species description.</title>
        <authorList>
            <person name="Saimee Y."/>
            <person name="Duangmal K."/>
        </authorList>
    </citation>
    <scope>NUCLEOTIDE SEQUENCE [LARGE SCALE GENOMIC DNA]</scope>
    <source>
        <strain evidence="7 8">DW7H6</strain>
    </source>
</reference>
<gene>
    <name evidence="7" type="ORF">PGB27_00040</name>
</gene>
<evidence type="ECO:0000313" key="8">
    <source>
        <dbReference type="Proteomes" id="UP001300763"/>
    </source>
</evidence>
<evidence type="ECO:0000256" key="2">
    <source>
        <dbReference type="ARBA" id="ARBA00022840"/>
    </source>
</evidence>
<dbReference type="Pfam" id="PF25601">
    <property type="entry name" value="AAA_lid_14"/>
    <property type="match status" value="1"/>
</dbReference>